<feature type="transmembrane region" description="Helical" evidence="6">
    <location>
        <begin position="370"/>
        <end position="391"/>
    </location>
</feature>
<evidence type="ECO:0000256" key="4">
    <source>
        <dbReference type="ARBA" id="ARBA00022989"/>
    </source>
</evidence>
<feature type="transmembrane region" description="Helical" evidence="6">
    <location>
        <begin position="239"/>
        <end position="258"/>
    </location>
</feature>
<dbReference type="EMBL" id="BAAAQQ010000002">
    <property type="protein sequence ID" value="GAA2117670.1"/>
    <property type="molecule type" value="Genomic_DNA"/>
</dbReference>
<evidence type="ECO:0000313" key="8">
    <source>
        <dbReference type="Proteomes" id="UP001500575"/>
    </source>
</evidence>
<comment type="caution">
    <text evidence="7">The sequence shown here is derived from an EMBL/GenBank/DDBJ whole genome shotgun (WGS) entry which is preliminary data.</text>
</comment>
<feature type="transmembrane region" description="Helical" evidence="6">
    <location>
        <begin position="25"/>
        <end position="48"/>
    </location>
</feature>
<evidence type="ECO:0000256" key="1">
    <source>
        <dbReference type="ARBA" id="ARBA00004651"/>
    </source>
</evidence>
<dbReference type="Pfam" id="PF01943">
    <property type="entry name" value="Polysacc_synt"/>
    <property type="match status" value="1"/>
</dbReference>
<keyword evidence="8" id="KW-1185">Reference proteome</keyword>
<dbReference type="InterPro" id="IPR050833">
    <property type="entry name" value="Poly_Biosynth_Transport"/>
</dbReference>
<feature type="transmembrane region" description="Helical" evidence="6">
    <location>
        <begin position="109"/>
        <end position="128"/>
    </location>
</feature>
<comment type="subcellular location">
    <subcellularLocation>
        <location evidence="1">Cell membrane</location>
        <topology evidence="1">Multi-pass membrane protein</topology>
    </subcellularLocation>
</comment>
<name>A0ABN2XTM8_9ACTN</name>
<feature type="transmembrane region" description="Helical" evidence="6">
    <location>
        <begin position="60"/>
        <end position="80"/>
    </location>
</feature>
<reference evidence="7 8" key="1">
    <citation type="journal article" date="2019" name="Int. J. Syst. Evol. Microbiol.">
        <title>The Global Catalogue of Microorganisms (GCM) 10K type strain sequencing project: providing services to taxonomists for standard genome sequencing and annotation.</title>
        <authorList>
            <consortium name="The Broad Institute Genomics Platform"/>
            <consortium name="The Broad Institute Genome Sequencing Center for Infectious Disease"/>
            <person name="Wu L."/>
            <person name="Ma J."/>
        </authorList>
    </citation>
    <scope>NUCLEOTIDE SEQUENCE [LARGE SCALE GENOMIC DNA]</scope>
    <source>
        <strain evidence="7 8">JCM 16021</strain>
    </source>
</reference>
<feature type="transmembrane region" description="Helical" evidence="6">
    <location>
        <begin position="300"/>
        <end position="322"/>
    </location>
</feature>
<keyword evidence="2" id="KW-1003">Cell membrane</keyword>
<organism evidence="7 8">
    <name type="scientific">Nocardioides bigeumensis</name>
    <dbReference type="NCBI Taxonomy" id="433657"/>
    <lineage>
        <taxon>Bacteria</taxon>
        <taxon>Bacillati</taxon>
        <taxon>Actinomycetota</taxon>
        <taxon>Actinomycetes</taxon>
        <taxon>Propionibacteriales</taxon>
        <taxon>Nocardioidaceae</taxon>
        <taxon>Nocardioides</taxon>
    </lineage>
</organism>
<feature type="transmembrane region" description="Helical" evidence="6">
    <location>
        <begin position="134"/>
        <end position="155"/>
    </location>
</feature>
<gene>
    <name evidence="7" type="ORF">GCM10009843_08880</name>
</gene>
<proteinExistence type="predicted"/>
<sequence>MSSAPQASIYSGGMSSLAAGSRLRAFAQSGTGIAVAMAVTNVASYAYTMVAARVLGPREYGAFAGLMATLLVFGVLQLGLQATAARRISAEPEHVGQIEKSIMKVSYRASFALGGLLLLAAPVINAVLRLDNLLAAALVGIAVVPTSIMGAQAGILQGERRWLPLGAVYLGVGIPRLAIGTMLIVWRPSVELAMLGVTIALLVPVAIGAVALRHKRVAGFHQDHRGRAVLRETVQNSQALLALFAISNIDVVIARNVLDEHDAGLYAAGLIMVKAVLFLPQFVVVVAFPSMSSPGERRRALVRSLALVAAIGVVAVLSSWLLQDLALKFVGGDEYAEIARTLWLFAALGTLLAMLQLLLYSVLARRGQRSVYAVWLALVVMVVGGLTTASLTGLLTVVMAVDGLLFSALLVATFTILRRTAPDREPVGAGR</sequence>
<feature type="transmembrane region" description="Helical" evidence="6">
    <location>
        <begin position="264"/>
        <end position="288"/>
    </location>
</feature>
<evidence type="ECO:0008006" key="9">
    <source>
        <dbReference type="Google" id="ProtNLM"/>
    </source>
</evidence>
<dbReference type="InterPro" id="IPR002797">
    <property type="entry name" value="Polysacc_synth"/>
</dbReference>
<feature type="transmembrane region" description="Helical" evidence="6">
    <location>
        <begin position="342"/>
        <end position="363"/>
    </location>
</feature>
<keyword evidence="3 6" id="KW-0812">Transmembrane</keyword>
<evidence type="ECO:0000313" key="7">
    <source>
        <dbReference type="EMBL" id="GAA2117670.1"/>
    </source>
</evidence>
<evidence type="ECO:0000256" key="3">
    <source>
        <dbReference type="ARBA" id="ARBA00022692"/>
    </source>
</evidence>
<accession>A0ABN2XTM8</accession>
<keyword evidence="5 6" id="KW-0472">Membrane</keyword>
<evidence type="ECO:0000256" key="2">
    <source>
        <dbReference type="ARBA" id="ARBA00022475"/>
    </source>
</evidence>
<dbReference type="PANTHER" id="PTHR30250">
    <property type="entry name" value="PST FAMILY PREDICTED COLANIC ACID TRANSPORTER"/>
    <property type="match status" value="1"/>
</dbReference>
<evidence type="ECO:0000256" key="6">
    <source>
        <dbReference type="SAM" id="Phobius"/>
    </source>
</evidence>
<feature type="transmembrane region" description="Helical" evidence="6">
    <location>
        <begin position="397"/>
        <end position="417"/>
    </location>
</feature>
<keyword evidence="4 6" id="KW-1133">Transmembrane helix</keyword>
<dbReference type="PANTHER" id="PTHR30250:SF11">
    <property type="entry name" value="O-ANTIGEN TRANSPORTER-RELATED"/>
    <property type="match status" value="1"/>
</dbReference>
<dbReference type="Proteomes" id="UP001500575">
    <property type="component" value="Unassembled WGS sequence"/>
</dbReference>
<feature type="transmembrane region" description="Helical" evidence="6">
    <location>
        <begin position="192"/>
        <end position="212"/>
    </location>
</feature>
<feature type="transmembrane region" description="Helical" evidence="6">
    <location>
        <begin position="167"/>
        <end position="186"/>
    </location>
</feature>
<evidence type="ECO:0000256" key="5">
    <source>
        <dbReference type="ARBA" id="ARBA00023136"/>
    </source>
</evidence>
<protein>
    <recommendedName>
        <fullName evidence="9">Polysaccharide biosynthesis protein</fullName>
    </recommendedName>
</protein>